<proteinExistence type="inferred from homology"/>
<keyword evidence="10" id="KW-1185">Reference proteome</keyword>
<dbReference type="InterPro" id="IPR035906">
    <property type="entry name" value="MetI-like_sf"/>
</dbReference>
<reference evidence="9 10" key="1">
    <citation type="submission" date="2019-06" db="EMBL/GenBank/DDBJ databases">
        <title>Sequencing the genomes of 1000 actinobacteria strains.</title>
        <authorList>
            <person name="Klenk H.-P."/>
        </authorList>
    </citation>
    <scope>NUCLEOTIDE SEQUENCE [LARGE SCALE GENOMIC DNA]</scope>
    <source>
        <strain evidence="9 10">DSM 45301</strain>
    </source>
</reference>
<dbReference type="OrthoDB" id="3543764at2"/>
<dbReference type="Gene3D" id="1.10.3720.10">
    <property type="entry name" value="MetI-like"/>
    <property type="match status" value="1"/>
</dbReference>
<keyword evidence="3" id="KW-1003">Cell membrane</keyword>
<keyword evidence="4 7" id="KW-0812">Transmembrane</keyword>
<name>A0A543DPX1_9PSEU</name>
<dbReference type="PROSITE" id="PS50928">
    <property type="entry name" value="ABC_TM1"/>
    <property type="match status" value="1"/>
</dbReference>
<dbReference type="Proteomes" id="UP000315677">
    <property type="component" value="Unassembled WGS sequence"/>
</dbReference>
<evidence type="ECO:0000256" key="6">
    <source>
        <dbReference type="ARBA" id="ARBA00023136"/>
    </source>
</evidence>
<feature type="transmembrane region" description="Helical" evidence="7">
    <location>
        <begin position="280"/>
        <end position="299"/>
    </location>
</feature>
<dbReference type="GO" id="GO:0005886">
    <property type="term" value="C:plasma membrane"/>
    <property type="evidence" value="ECO:0007669"/>
    <property type="project" value="UniProtKB-SubCell"/>
</dbReference>
<dbReference type="InterPro" id="IPR045621">
    <property type="entry name" value="BPD_transp_1_N"/>
</dbReference>
<accession>A0A543DPX1</accession>
<dbReference type="AlphaFoldDB" id="A0A543DPX1"/>
<evidence type="ECO:0000259" key="8">
    <source>
        <dbReference type="PROSITE" id="PS50928"/>
    </source>
</evidence>
<dbReference type="PANTHER" id="PTHR43163:SF6">
    <property type="entry name" value="DIPEPTIDE TRANSPORT SYSTEM PERMEASE PROTEIN DPPB-RELATED"/>
    <property type="match status" value="1"/>
</dbReference>
<evidence type="ECO:0000256" key="1">
    <source>
        <dbReference type="ARBA" id="ARBA00004651"/>
    </source>
</evidence>
<keyword evidence="2 7" id="KW-0813">Transport</keyword>
<evidence type="ECO:0000256" key="5">
    <source>
        <dbReference type="ARBA" id="ARBA00022989"/>
    </source>
</evidence>
<dbReference type="InterPro" id="IPR000515">
    <property type="entry name" value="MetI-like"/>
</dbReference>
<organism evidence="9 10">
    <name type="scientific">Pseudonocardia kunmingensis</name>
    <dbReference type="NCBI Taxonomy" id="630975"/>
    <lineage>
        <taxon>Bacteria</taxon>
        <taxon>Bacillati</taxon>
        <taxon>Actinomycetota</taxon>
        <taxon>Actinomycetes</taxon>
        <taxon>Pseudonocardiales</taxon>
        <taxon>Pseudonocardiaceae</taxon>
        <taxon>Pseudonocardia</taxon>
    </lineage>
</organism>
<evidence type="ECO:0000256" key="7">
    <source>
        <dbReference type="RuleBase" id="RU363032"/>
    </source>
</evidence>
<dbReference type="RefSeq" id="WP_142055446.1">
    <property type="nucleotide sequence ID" value="NZ_VFPA01000002.1"/>
</dbReference>
<feature type="domain" description="ABC transmembrane type-1" evidence="8">
    <location>
        <begin position="94"/>
        <end position="303"/>
    </location>
</feature>
<dbReference type="Pfam" id="PF00528">
    <property type="entry name" value="BPD_transp_1"/>
    <property type="match status" value="1"/>
</dbReference>
<keyword evidence="5 7" id="KW-1133">Transmembrane helix</keyword>
<evidence type="ECO:0000313" key="9">
    <source>
        <dbReference type="EMBL" id="TQM11359.1"/>
    </source>
</evidence>
<dbReference type="CDD" id="cd06261">
    <property type="entry name" value="TM_PBP2"/>
    <property type="match status" value="1"/>
</dbReference>
<keyword evidence="6 7" id="KW-0472">Membrane</keyword>
<dbReference type="GO" id="GO:0071916">
    <property type="term" value="F:dipeptide transmembrane transporter activity"/>
    <property type="evidence" value="ECO:0007669"/>
    <property type="project" value="TreeGrafter"/>
</dbReference>
<evidence type="ECO:0000256" key="4">
    <source>
        <dbReference type="ARBA" id="ARBA00022692"/>
    </source>
</evidence>
<gene>
    <name evidence="9" type="ORF">FB558_3918</name>
</gene>
<dbReference type="Pfam" id="PF19300">
    <property type="entry name" value="BPD_transp_1_N"/>
    <property type="match status" value="1"/>
</dbReference>
<feature type="transmembrane region" description="Helical" evidence="7">
    <location>
        <begin position="133"/>
        <end position="161"/>
    </location>
</feature>
<protein>
    <submittedName>
        <fullName evidence="9">Peptide/nickel transport system permease protein</fullName>
    </submittedName>
</protein>
<feature type="transmembrane region" description="Helical" evidence="7">
    <location>
        <begin position="173"/>
        <end position="192"/>
    </location>
</feature>
<comment type="caution">
    <text evidence="9">The sequence shown here is derived from an EMBL/GenBank/DDBJ whole genome shotgun (WGS) entry which is preliminary data.</text>
</comment>
<comment type="subcellular location">
    <subcellularLocation>
        <location evidence="1 7">Cell membrane</location>
        <topology evidence="1 7">Multi-pass membrane protein</topology>
    </subcellularLocation>
</comment>
<dbReference type="PANTHER" id="PTHR43163">
    <property type="entry name" value="DIPEPTIDE TRANSPORT SYSTEM PERMEASE PROTEIN DPPB-RELATED"/>
    <property type="match status" value="1"/>
</dbReference>
<dbReference type="EMBL" id="VFPA01000002">
    <property type="protein sequence ID" value="TQM11359.1"/>
    <property type="molecule type" value="Genomic_DNA"/>
</dbReference>
<feature type="transmembrane region" description="Helical" evidence="7">
    <location>
        <begin position="98"/>
        <end position="121"/>
    </location>
</feature>
<comment type="similarity">
    <text evidence="7">Belongs to the binding-protein-dependent transport system permease family.</text>
</comment>
<dbReference type="SUPFAM" id="SSF161098">
    <property type="entry name" value="MetI-like"/>
    <property type="match status" value="1"/>
</dbReference>
<sequence>MRTFRRFLVAVPLLFVVVSFGVFALVDLAPGDAAVALAGETATAEDVARVRTALGLDQPVLQRYGSWLGGVVTGDLGTSLTRRQDVGELVASRIPPTLSLALVALGLAVVISLTLGTLAAVRAGSVLDRAVAVFTAAGIALPQFWVGLLLVLAFSLYLGWLPATGYTPLTENAGGWLSHLLLPALALAWLPAAELTRHVRSATAEVLVRDHILTARAKGLLTGRIVTRHVLRNAGIPVITVLGTRIAQLLGGTVVIETVFGIQGLGSLTVDAVLSRDMPVILGVVALATGVVLVINYLVDLSYGVIDPRTARA</sequence>
<evidence type="ECO:0000256" key="2">
    <source>
        <dbReference type="ARBA" id="ARBA00022448"/>
    </source>
</evidence>
<evidence type="ECO:0000313" key="10">
    <source>
        <dbReference type="Proteomes" id="UP000315677"/>
    </source>
</evidence>
<evidence type="ECO:0000256" key="3">
    <source>
        <dbReference type="ARBA" id="ARBA00022475"/>
    </source>
</evidence>